<comment type="cofactor">
    <cofactor evidence="4">
        <name>Mg(2+)</name>
        <dbReference type="ChEBI" id="CHEBI:18420"/>
    </cofactor>
</comment>
<accession>A0ABV6G8H3</accession>
<sequence>MTATTMDSISWQDIRHAADRLAGVAHRTPVLRSRQADEQCQARLHFKAENLQRVGAFKFRGAYNALATLKERGESGVLTYSSGNHAQAVALSARLSGLAATIVMPADAPASKVAATRGYGAEIITYDRYREDRQAIAETLANERGVQIVPPYDHPEVIAGQATAACELFEETGPLDTLVVCLGGGGLTAGCALAAERLAPNCRIVAVEPQAGNDVQRSLAEGRIVTIEAPRTLADGAATTQPGRLTFPIIQRRVEEIVTVSDDALVEAMRFFAERMKMVVEPTGALAAAALFQRRIEVRGQRVGVMISGGNVDLDRYAQLLKGVTLG</sequence>
<reference evidence="8 9" key="1">
    <citation type="submission" date="2024-09" db="EMBL/GenBank/DDBJ databases">
        <authorList>
            <person name="Sun Q."/>
            <person name="Mori K."/>
        </authorList>
    </citation>
    <scope>NUCLEOTIDE SEQUENCE [LARGE SCALE GENOMIC DNA]</scope>
    <source>
        <strain evidence="8 9">CCM 7415</strain>
    </source>
</reference>
<dbReference type="RefSeq" id="WP_019951582.1">
    <property type="nucleotide sequence ID" value="NZ_JBHLVX010000056.1"/>
</dbReference>
<evidence type="ECO:0000256" key="1">
    <source>
        <dbReference type="ARBA" id="ARBA00001913"/>
    </source>
</evidence>
<dbReference type="GO" id="GO:0030848">
    <property type="term" value="F:threo-3-hydroxyaspartate ammonia-lyase activity"/>
    <property type="evidence" value="ECO:0007669"/>
    <property type="project" value="UniProtKB-EC"/>
</dbReference>
<evidence type="ECO:0000256" key="2">
    <source>
        <dbReference type="ARBA" id="ARBA00001933"/>
    </source>
</evidence>
<dbReference type="InterPro" id="IPR001926">
    <property type="entry name" value="TrpB-like_PALP"/>
</dbReference>
<proteinExistence type="predicted"/>
<keyword evidence="8" id="KW-0456">Lyase</keyword>
<dbReference type="Pfam" id="PF00291">
    <property type="entry name" value="PALP"/>
    <property type="match status" value="1"/>
</dbReference>
<evidence type="ECO:0000256" key="6">
    <source>
        <dbReference type="ARBA" id="ARBA00022898"/>
    </source>
</evidence>
<protein>
    <submittedName>
        <fullName evidence="8">Threo-3-hydroxy-L-aspartate ammonia-lyase</fullName>
        <ecNumber evidence="8">4.3.1.16</ecNumber>
    </submittedName>
</protein>
<dbReference type="InterPro" id="IPR036052">
    <property type="entry name" value="TrpB-like_PALP_sf"/>
</dbReference>
<dbReference type="CDD" id="cd01562">
    <property type="entry name" value="Thr-dehyd"/>
    <property type="match status" value="1"/>
</dbReference>
<name>A0ABV6G8H3_9GAMM</name>
<comment type="cofactor">
    <cofactor evidence="2">
        <name>pyridoxal 5'-phosphate</name>
        <dbReference type="ChEBI" id="CHEBI:597326"/>
    </cofactor>
</comment>
<dbReference type="PANTHER" id="PTHR43050:SF1">
    <property type="entry name" value="SERINE RACEMASE"/>
    <property type="match status" value="1"/>
</dbReference>
<dbReference type="PANTHER" id="PTHR43050">
    <property type="entry name" value="SERINE / THREONINE RACEMASE FAMILY MEMBER"/>
    <property type="match status" value="1"/>
</dbReference>
<evidence type="ECO:0000313" key="9">
    <source>
        <dbReference type="Proteomes" id="UP001589814"/>
    </source>
</evidence>
<dbReference type="SUPFAM" id="SSF53686">
    <property type="entry name" value="Tryptophan synthase beta subunit-like PLP-dependent enzymes"/>
    <property type="match status" value="1"/>
</dbReference>
<keyword evidence="6" id="KW-0663">Pyridoxal phosphate</keyword>
<dbReference type="NCBIfam" id="NF005454">
    <property type="entry name" value="PRK07048.1"/>
    <property type="match status" value="1"/>
</dbReference>
<dbReference type="EMBL" id="JBHLVX010000056">
    <property type="protein sequence ID" value="MFC0269277.1"/>
    <property type="molecule type" value="Genomic_DNA"/>
</dbReference>
<dbReference type="Proteomes" id="UP001589814">
    <property type="component" value="Unassembled WGS sequence"/>
</dbReference>
<comment type="cofactor">
    <cofactor evidence="1">
        <name>Ca(2+)</name>
        <dbReference type="ChEBI" id="CHEBI:29108"/>
    </cofactor>
</comment>
<evidence type="ECO:0000256" key="3">
    <source>
        <dbReference type="ARBA" id="ARBA00001936"/>
    </source>
</evidence>
<dbReference type="EC" id="4.3.1.16" evidence="8"/>
<evidence type="ECO:0000259" key="7">
    <source>
        <dbReference type="Pfam" id="PF00291"/>
    </source>
</evidence>
<organism evidence="8 9">
    <name type="scientific">Kushneria aurantia</name>
    <dbReference type="NCBI Taxonomy" id="504092"/>
    <lineage>
        <taxon>Bacteria</taxon>
        <taxon>Pseudomonadati</taxon>
        <taxon>Pseudomonadota</taxon>
        <taxon>Gammaproteobacteria</taxon>
        <taxon>Oceanospirillales</taxon>
        <taxon>Halomonadaceae</taxon>
        <taxon>Kushneria</taxon>
    </lineage>
</organism>
<evidence type="ECO:0000256" key="5">
    <source>
        <dbReference type="ARBA" id="ARBA00022842"/>
    </source>
</evidence>
<dbReference type="InterPro" id="IPR000634">
    <property type="entry name" value="Ser/Thr_deHydtase_PyrdxlP-BS"/>
</dbReference>
<comment type="caution">
    <text evidence="8">The sequence shown here is derived from an EMBL/GenBank/DDBJ whole genome shotgun (WGS) entry which is preliminary data.</text>
</comment>
<dbReference type="PROSITE" id="PS00165">
    <property type="entry name" value="DEHYDRATASE_SER_THR"/>
    <property type="match status" value="1"/>
</dbReference>
<dbReference type="Gene3D" id="3.40.50.1100">
    <property type="match status" value="2"/>
</dbReference>
<feature type="domain" description="Tryptophan synthase beta chain-like PALP" evidence="7">
    <location>
        <begin position="26"/>
        <end position="309"/>
    </location>
</feature>
<keyword evidence="9" id="KW-1185">Reference proteome</keyword>
<evidence type="ECO:0000313" key="8">
    <source>
        <dbReference type="EMBL" id="MFC0269277.1"/>
    </source>
</evidence>
<evidence type="ECO:0000256" key="4">
    <source>
        <dbReference type="ARBA" id="ARBA00001946"/>
    </source>
</evidence>
<keyword evidence="5" id="KW-0460">Magnesium</keyword>
<gene>
    <name evidence="8" type="ORF">ACFFHW_15005</name>
</gene>
<comment type="cofactor">
    <cofactor evidence="3">
        <name>Mn(2+)</name>
        <dbReference type="ChEBI" id="CHEBI:29035"/>
    </cofactor>
</comment>